<dbReference type="GO" id="GO:0103039">
    <property type="term" value="F:protein methylthiotransferase activity"/>
    <property type="evidence" value="ECO:0007669"/>
    <property type="project" value="UniProtKB-EC"/>
</dbReference>
<dbReference type="Pfam" id="PF04055">
    <property type="entry name" value="Radical_SAM"/>
    <property type="match status" value="1"/>
</dbReference>
<dbReference type="SFLD" id="SFLDG01082">
    <property type="entry name" value="B12-binding_domain_containing"/>
    <property type="match status" value="1"/>
</dbReference>
<dbReference type="GO" id="GO:0006400">
    <property type="term" value="P:tRNA modification"/>
    <property type="evidence" value="ECO:0007669"/>
    <property type="project" value="InterPro"/>
</dbReference>
<dbReference type="InterPro" id="IPR006638">
    <property type="entry name" value="Elp3/MiaA/NifB-like_rSAM"/>
</dbReference>
<keyword evidence="13" id="KW-0689">Ribosomal protein</keyword>
<dbReference type="InterPro" id="IPR023404">
    <property type="entry name" value="rSAM_horseshoe"/>
</dbReference>
<reference evidence="13 14" key="1">
    <citation type="journal article" date="2019" name="Nat. Microbiol.">
        <title>Mediterranean grassland soil C-N compound turnover is dependent on rainfall and depth, and is mediated by genomically divergent microorganisms.</title>
        <authorList>
            <person name="Diamond S."/>
            <person name="Andeer P.F."/>
            <person name="Li Z."/>
            <person name="Crits-Christoph A."/>
            <person name="Burstein D."/>
            <person name="Anantharaman K."/>
            <person name="Lane K.R."/>
            <person name="Thomas B.C."/>
            <person name="Pan C."/>
            <person name="Northen T.R."/>
            <person name="Banfield J.F."/>
        </authorList>
    </citation>
    <scope>NUCLEOTIDE SEQUENCE [LARGE SCALE GENOMIC DNA]</scope>
    <source>
        <strain evidence="13">WS_9</strain>
    </source>
</reference>
<dbReference type="Gene3D" id="3.80.30.20">
    <property type="entry name" value="tm_1862 like domain"/>
    <property type="match status" value="1"/>
</dbReference>
<evidence type="ECO:0000256" key="4">
    <source>
        <dbReference type="ARBA" id="ARBA00022691"/>
    </source>
</evidence>
<protein>
    <recommendedName>
        <fullName evidence="8">Ribosomal protein uS12 methylthiotransferase RimO</fullName>
        <shortName evidence="8">uS12 MTTase</shortName>
        <shortName evidence="8">uS12 methylthiotransferase</shortName>
        <ecNumber evidence="8">2.8.4.4</ecNumber>
    </recommendedName>
    <alternativeName>
        <fullName evidence="8">Ribosomal protein uS12 (aspartate-C(3))-methylthiotransferase</fullName>
    </alternativeName>
    <alternativeName>
        <fullName evidence="8">Ribosome maturation factor RimO</fullName>
    </alternativeName>
</protein>
<dbReference type="GO" id="GO:0051539">
    <property type="term" value="F:4 iron, 4 sulfur cluster binding"/>
    <property type="evidence" value="ECO:0007669"/>
    <property type="project" value="UniProtKB-UniRule"/>
</dbReference>
<evidence type="ECO:0000256" key="6">
    <source>
        <dbReference type="ARBA" id="ARBA00023004"/>
    </source>
</evidence>
<keyword evidence="4 8" id="KW-0949">S-adenosyl-L-methionine</keyword>
<comment type="similarity">
    <text evidence="8">Belongs to the methylthiotransferase family. RimO subfamily.</text>
</comment>
<keyword evidence="2 8" id="KW-0963">Cytoplasm</keyword>
<evidence type="ECO:0000256" key="9">
    <source>
        <dbReference type="SAM" id="MobiDB-lite"/>
    </source>
</evidence>
<comment type="cofactor">
    <cofactor evidence="8">
        <name>[4Fe-4S] cluster</name>
        <dbReference type="ChEBI" id="CHEBI:49883"/>
    </cofactor>
    <text evidence="8">Binds 2 [4Fe-4S] clusters. One cluster is coordinated with 3 cysteines and an exchangeable S-adenosyl-L-methionine.</text>
</comment>
<feature type="domain" description="TRAM" evidence="10">
    <location>
        <begin position="441"/>
        <end position="513"/>
    </location>
</feature>
<evidence type="ECO:0000256" key="5">
    <source>
        <dbReference type="ARBA" id="ARBA00022723"/>
    </source>
</evidence>
<dbReference type="InterPro" id="IPR005840">
    <property type="entry name" value="Ribosomal_uS12_MeSTrfase_RimO"/>
</dbReference>
<feature type="binding site" evidence="8">
    <location>
        <position position="147"/>
    </location>
    <ligand>
        <name>[4Fe-4S] cluster</name>
        <dbReference type="ChEBI" id="CHEBI:49883"/>
        <label>1</label>
    </ligand>
</feature>
<dbReference type="GO" id="GO:0046872">
    <property type="term" value="F:metal ion binding"/>
    <property type="evidence" value="ECO:0007669"/>
    <property type="project" value="UniProtKB-KW"/>
</dbReference>
<gene>
    <name evidence="8 13" type="primary">rimO</name>
    <name evidence="13" type="ORF">E6K79_00495</name>
</gene>
<dbReference type="GO" id="GO:0005840">
    <property type="term" value="C:ribosome"/>
    <property type="evidence" value="ECO:0007669"/>
    <property type="project" value="UniProtKB-KW"/>
</dbReference>
<dbReference type="AlphaFoldDB" id="A0A538TUI0"/>
<dbReference type="PANTHER" id="PTHR43837">
    <property type="entry name" value="RIBOSOMAL PROTEIN S12 METHYLTHIOTRANSFERASE RIMO"/>
    <property type="match status" value="1"/>
</dbReference>
<dbReference type="InterPro" id="IPR007197">
    <property type="entry name" value="rSAM"/>
</dbReference>
<evidence type="ECO:0000256" key="2">
    <source>
        <dbReference type="ARBA" id="ARBA00022490"/>
    </source>
</evidence>
<dbReference type="PANTHER" id="PTHR43837:SF1">
    <property type="entry name" value="RIBOSOMAL PROTEIN US12 METHYLTHIOTRANSFERASE RIMO"/>
    <property type="match status" value="1"/>
</dbReference>
<organism evidence="13 14">
    <name type="scientific">Eiseniibacteriota bacterium</name>
    <dbReference type="NCBI Taxonomy" id="2212470"/>
    <lineage>
        <taxon>Bacteria</taxon>
        <taxon>Candidatus Eiseniibacteriota</taxon>
    </lineage>
</organism>
<dbReference type="NCBIfam" id="TIGR01125">
    <property type="entry name" value="30S ribosomal protein S12 methylthiotransferase RimO"/>
    <property type="match status" value="1"/>
</dbReference>
<keyword evidence="7 8" id="KW-0411">Iron-sulfur</keyword>
<feature type="binding site" evidence="8">
    <location>
        <position position="113"/>
    </location>
    <ligand>
        <name>[4Fe-4S] cluster</name>
        <dbReference type="ChEBI" id="CHEBI:49883"/>
        <label>1</label>
    </ligand>
</feature>
<feature type="region of interest" description="Disordered" evidence="9">
    <location>
        <begin position="1"/>
        <end position="46"/>
    </location>
</feature>
<dbReference type="InterPro" id="IPR038135">
    <property type="entry name" value="Methylthiotransferase_N_sf"/>
</dbReference>
<dbReference type="EC" id="2.8.4.4" evidence="8"/>
<feature type="binding site" evidence="8">
    <location>
        <position position="222"/>
    </location>
    <ligand>
        <name>[4Fe-4S] cluster</name>
        <dbReference type="ChEBI" id="CHEBI:49883"/>
        <label>2</label>
        <note>4Fe-4S-S-AdoMet</note>
    </ligand>
</feature>
<evidence type="ECO:0000259" key="11">
    <source>
        <dbReference type="PROSITE" id="PS51449"/>
    </source>
</evidence>
<comment type="caution">
    <text evidence="13">The sequence shown here is derived from an EMBL/GenBank/DDBJ whole genome shotgun (WGS) entry which is preliminary data.</text>
</comment>
<dbReference type="SUPFAM" id="SSF102114">
    <property type="entry name" value="Radical SAM enzymes"/>
    <property type="match status" value="1"/>
</dbReference>
<dbReference type="PROSITE" id="PS01278">
    <property type="entry name" value="MTTASE_RADICAL"/>
    <property type="match status" value="1"/>
</dbReference>
<dbReference type="Gene3D" id="3.40.50.12160">
    <property type="entry name" value="Methylthiotransferase, N-terminal domain"/>
    <property type="match status" value="1"/>
</dbReference>
<sequence>MLPRGAAPGPPRGAGRGRPARRRQGPRGVRDRAGARGPPRAGLRGGERHVIQPIAFAPPRPAGKEAPARVALVTLGCAKNLVDSEIMAGLMARGGFVLTANPADADVAVVNTCAFIGPSQKESIDRILELAALKREGVLRGLIVAGCLAQRYQSELLREIPEVDAVVGTGQVDAIARVAHRVRHGGAAILEVGPPGTAVDLASHRAVSTPRHLAYLRIADGCDFRCTFCIIPKLRGDLRSRPFESVLEEAHRLAEGGVKELLLIAQDSTSYGEDIYGTARLPELLRGLAAIDGIEWLRVHYTHPKTWSEELIRVFEEEPKVCRYVDIPLQHVTDRMLRRMRREVVAVEQERLIETLRRRLPEIAIRTHFIVGFPGETEEDFEALLEAVGRESYDHVGCFAYSREDGTPAGRMGEQVPERTKLERRRRLMAAQRDLAARVWGRWVGRTVDVRIDGAVPSRAGSFIGRVEQQGYEVDGVTRVRAVRGAPEPRAGERTRVRIVRARHYDLEAEVTG</sequence>
<dbReference type="SMART" id="SM00729">
    <property type="entry name" value="Elp3"/>
    <property type="match status" value="1"/>
</dbReference>
<evidence type="ECO:0000256" key="7">
    <source>
        <dbReference type="ARBA" id="ARBA00023014"/>
    </source>
</evidence>
<keyword evidence="3 8" id="KW-0808">Transferase</keyword>
<dbReference type="Gene3D" id="2.40.50.140">
    <property type="entry name" value="Nucleic acid-binding proteins"/>
    <property type="match status" value="1"/>
</dbReference>
<dbReference type="EMBL" id="VBOZ01000002">
    <property type="protein sequence ID" value="TMQ67255.1"/>
    <property type="molecule type" value="Genomic_DNA"/>
</dbReference>
<dbReference type="HAMAP" id="MF_01865">
    <property type="entry name" value="MTTase_RimO"/>
    <property type="match status" value="1"/>
</dbReference>
<name>A0A538TUI0_UNCEI</name>
<dbReference type="GO" id="GO:0005829">
    <property type="term" value="C:cytosol"/>
    <property type="evidence" value="ECO:0007669"/>
    <property type="project" value="TreeGrafter"/>
</dbReference>
<keyword evidence="13" id="KW-0687">Ribonucleoprotein</keyword>
<evidence type="ECO:0000259" key="10">
    <source>
        <dbReference type="PROSITE" id="PS50926"/>
    </source>
</evidence>
<dbReference type="SFLD" id="SFLDF00274">
    <property type="entry name" value="ribosomal_protein_S12_methylth"/>
    <property type="match status" value="1"/>
</dbReference>
<keyword evidence="1 8" id="KW-0004">4Fe-4S</keyword>
<dbReference type="InterPro" id="IPR000385">
    <property type="entry name" value="MoaA_NifB_PqqE_Fe-S-bd_CS"/>
</dbReference>
<feature type="binding site" evidence="8">
    <location>
        <position position="229"/>
    </location>
    <ligand>
        <name>[4Fe-4S] cluster</name>
        <dbReference type="ChEBI" id="CHEBI:49883"/>
        <label>2</label>
        <note>4Fe-4S-S-AdoMet</note>
    </ligand>
</feature>
<evidence type="ECO:0000256" key="8">
    <source>
        <dbReference type="HAMAP-Rule" id="MF_01865"/>
    </source>
</evidence>
<evidence type="ECO:0000313" key="14">
    <source>
        <dbReference type="Proteomes" id="UP000317691"/>
    </source>
</evidence>
<feature type="binding site" evidence="8">
    <location>
        <position position="226"/>
    </location>
    <ligand>
        <name>[4Fe-4S] cluster</name>
        <dbReference type="ChEBI" id="CHEBI:49883"/>
        <label>2</label>
        <note>4Fe-4S-S-AdoMet</note>
    </ligand>
</feature>
<dbReference type="PROSITE" id="PS51449">
    <property type="entry name" value="MTTASE_N"/>
    <property type="match status" value="1"/>
</dbReference>
<feature type="domain" description="Radical SAM core" evidence="12">
    <location>
        <begin position="208"/>
        <end position="438"/>
    </location>
</feature>
<dbReference type="SFLD" id="SFLDS00029">
    <property type="entry name" value="Radical_SAM"/>
    <property type="match status" value="1"/>
</dbReference>
<evidence type="ECO:0000259" key="12">
    <source>
        <dbReference type="PROSITE" id="PS51918"/>
    </source>
</evidence>
<dbReference type="InterPro" id="IPR005839">
    <property type="entry name" value="Methylthiotransferase"/>
</dbReference>
<evidence type="ECO:0000313" key="13">
    <source>
        <dbReference type="EMBL" id="TMQ67255.1"/>
    </source>
</evidence>
<dbReference type="InterPro" id="IPR013848">
    <property type="entry name" value="Methylthiotransferase_N"/>
</dbReference>
<dbReference type="GO" id="GO:0035599">
    <property type="term" value="F:aspartic acid methylthiotransferase activity"/>
    <property type="evidence" value="ECO:0007669"/>
    <property type="project" value="TreeGrafter"/>
</dbReference>
<dbReference type="InterPro" id="IPR058240">
    <property type="entry name" value="rSAM_sf"/>
</dbReference>
<proteinExistence type="inferred from homology"/>
<dbReference type="Pfam" id="PF00919">
    <property type="entry name" value="UPF0004"/>
    <property type="match status" value="1"/>
</dbReference>
<dbReference type="NCBIfam" id="TIGR00089">
    <property type="entry name" value="MiaB/RimO family radical SAM methylthiotransferase"/>
    <property type="match status" value="1"/>
</dbReference>
<dbReference type="SFLD" id="SFLDG01061">
    <property type="entry name" value="methylthiotransferase"/>
    <property type="match status" value="1"/>
</dbReference>
<dbReference type="PROSITE" id="PS51918">
    <property type="entry name" value="RADICAL_SAM"/>
    <property type="match status" value="1"/>
</dbReference>
<comment type="catalytic activity">
    <reaction evidence="8">
        <text>L-aspartate(89)-[ribosomal protein uS12]-hydrogen + (sulfur carrier)-SH + AH2 + 2 S-adenosyl-L-methionine = 3-methylsulfanyl-L-aspartate(89)-[ribosomal protein uS12]-hydrogen + (sulfur carrier)-H + 5'-deoxyadenosine + L-methionine + A + S-adenosyl-L-homocysteine + 2 H(+)</text>
        <dbReference type="Rhea" id="RHEA:37087"/>
        <dbReference type="Rhea" id="RHEA-COMP:10460"/>
        <dbReference type="Rhea" id="RHEA-COMP:10461"/>
        <dbReference type="Rhea" id="RHEA-COMP:14737"/>
        <dbReference type="Rhea" id="RHEA-COMP:14739"/>
        <dbReference type="ChEBI" id="CHEBI:13193"/>
        <dbReference type="ChEBI" id="CHEBI:15378"/>
        <dbReference type="ChEBI" id="CHEBI:17319"/>
        <dbReference type="ChEBI" id="CHEBI:17499"/>
        <dbReference type="ChEBI" id="CHEBI:29917"/>
        <dbReference type="ChEBI" id="CHEBI:29961"/>
        <dbReference type="ChEBI" id="CHEBI:57844"/>
        <dbReference type="ChEBI" id="CHEBI:57856"/>
        <dbReference type="ChEBI" id="CHEBI:59789"/>
        <dbReference type="ChEBI" id="CHEBI:64428"/>
        <dbReference type="ChEBI" id="CHEBI:73599"/>
        <dbReference type="EC" id="2.8.4.4"/>
    </reaction>
</comment>
<feature type="domain" description="MTTase N-terminal" evidence="11">
    <location>
        <begin position="68"/>
        <end position="184"/>
    </location>
</feature>
<accession>A0A538TUI0</accession>
<dbReference type="PROSITE" id="PS01305">
    <property type="entry name" value="MOAA_NIFB_PQQE"/>
    <property type="match status" value="1"/>
</dbReference>
<keyword evidence="6 8" id="KW-0408">Iron</keyword>
<dbReference type="FunFam" id="3.80.30.20:FF:000001">
    <property type="entry name" value="tRNA-2-methylthio-N(6)-dimethylallyladenosine synthase 2"/>
    <property type="match status" value="1"/>
</dbReference>
<dbReference type="PROSITE" id="PS50926">
    <property type="entry name" value="TRAM"/>
    <property type="match status" value="1"/>
</dbReference>
<keyword evidence="5 8" id="KW-0479">Metal-binding</keyword>
<dbReference type="Pfam" id="PF18693">
    <property type="entry name" value="TRAM_2"/>
    <property type="match status" value="1"/>
</dbReference>
<comment type="subcellular location">
    <subcellularLocation>
        <location evidence="8">Cytoplasm</location>
    </subcellularLocation>
</comment>
<dbReference type="InterPro" id="IPR020612">
    <property type="entry name" value="Methylthiotransferase_CS"/>
</dbReference>
<dbReference type="InterPro" id="IPR002792">
    <property type="entry name" value="TRAM_dom"/>
</dbReference>
<feature type="binding site" evidence="8">
    <location>
        <position position="77"/>
    </location>
    <ligand>
        <name>[4Fe-4S] cluster</name>
        <dbReference type="ChEBI" id="CHEBI:49883"/>
        <label>1</label>
    </ligand>
</feature>
<dbReference type="InterPro" id="IPR012340">
    <property type="entry name" value="NA-bd_OB-fold"/>
</dbReference>
<comment type="function">
    <text evidence="8">Catalyzes the methylthiolation of an aspartic acid residue of ribosomal protein uS12.</text>
</comment>
<dbReference type="Proteomes" id="UP000317691">
    <property type="component" value="Unassembled WGS sequence"/>
</dbReference>
<dbReference type="GO" id="GO:0032324">
    <property type="term" value="P:molybdopterin cofactor biosynthetic process"/>
    <property type="evidence" value="ECO:0007669"/>
    <property type="project" value="UniProtKB-ARBA"/>
</dbReference>
<dbReference type="CDD" id="cd01335">
    <property type="entry name" value="Radical_SAM"/>
    <property type="match status" value="1"/>
</dbReference>
<evidence type="ECO:0000256" key="3">
    <source>
        <dbReference type="ARBA" id="ARBA00022679"/>
    </source>
</evidence>
<evidence type="ECO:0000256" key="1">
    <source>
        <dbReference type="ARBA" id="ARBA00022485"/>
    </source>
</evidence>